<dbReference type="AlphaFoldDB" id="A0A3D8X8N6"/>
<evidence type="ECO:0000313" key="5">
    <source>
        <dbReference type="Proteomes" id="UP000256519"/>
    </source>
</evidence>
<protein>
    <submittedName>
        <fullName evidence="4">Methyltransferase</fullName>
    </submittedName>
</protein>
<dbReference type="PROSITE" id="PS51682">
    <property type="entry name" value="SAM_OMT_I"/>
    <property type="match status" value="1"/>
</dbReference>
<evidence type="ECO:0000313" key="4">
    <source>
        <dbReference type="EMBL" id="RDZ18137.1"/>
    </source>
</evidence>
<comment type="caution">
    <text evidence="4">The sequence shown here is derived from an EMBL/GenBank/DDBJ whole genome shotgun (WGS) entry which is preliminary data.</text>
</comment>
<keyword evidence="1 4" id="KW-0489">Methyltransferase</keyword>
<evidence type="ECO:0000256" key="2">
    <source>
        <dbReference type="ARBA" id="ARBA00022679"/>
    </source>
</evidence>
<name>A0A3D8X8N6_PRIMG</name>
<dbReference type="GO" id="GO:0008171">
    <property type="term" value="F:O-methyltransferase activity"/>
    <property type="evidence" value="ECO:0007669"/>
    <property type="project" value="InterPro"/>
</dbReference>
<dbReference type="EMBL" id="PQWM01000006">
    <property type="protein sequence ID" value="RDZ18137.1"/>
    <property type="molecule type" value="Genomic_DNA"/>
</dbReference>
<dbReference type="Pfam" id="PF01596">
    <property type="entry name" value="Methyltransf_3"/>
    <property type="match status" value="1"/>
</dbReference>
<dbReference type="RefSeq" id="WP_116072273.1">
    <property type="nucleotide sequence ID" value="NZ_CP187630.1"/>
</dbReference>
<dbReference type="PANTHER" id="PTHR10509">
    <property type="entry name" value="O-METHYLTRANSFERASE-RELATED"/>
    <property type="match status" value="1"/>
</dbReference>
<evidence type="ECO:0000256" key="1">
    <source>
        <dbReference type="ARBA" id="ARBA00022603"/>
    </source>
</evidence>
<gene>
    <name evidence="4" type="ORF">C3744_04470</name>
</gene>
<organism evidence="4 5">
    <name type="scientific">Priestia megaterium</name>
    <name type="common">Bacillus megaterium</name>
    <dbReference type="NCBI Taxonomy" id="1404"/>
    <lineage>
        <taxon>Bacteria</taxon>
        <taxon>Bacillati</taxon>
        <taxon>Bacillota</taxon>
        <taxon>Bacilli</taxon>
        <taxon>Bacillales</taxon>
        <taxon>Bacillaceae</taxon>
        <taxon>Priestia</taxon>
    </lineage>
</organism>
<dbReference type="GO" id="GO:0008757">
    <property type="term" value="F:S-adenosylmethionine-dependent methyltransferase activity"/>
    <property type="evidence" value="ECO:0007669"/>
    <property type="project" value="TreeGrafter"/>
</dbReference>
<keyword evidence="3" id="KW-0949">S-adenosyl-L-methionine</keyword>
<dbReference type="GO" id="GO:0032259">
    <property type="term" value="P:methylation"/>
    <property type="evidence" value="ECO:0007669"/>
    <property type="project" value="UniProtKB-KW"/>
</dbReference>
<dbReference type="InterPro" id="IPR050362">
    <property type="entry name" value="Cation-dep_OMT"/>
</dbReference>
<evidence type="ECO:0000256" key="3">
    <source>
        <dbReference type="ARBA" id="ARBA00022691"/>
    </source>
</evidence>
<dbReference type="InterPro" id="IPR029063">
    <property type="entry name" value="SAM-dependent_MTases_sf"/>
</dbReference>
<proteinExistence type="predicted"/>
<dbReference type="InterPro" id="IPR002935">
    <property type="entry name" value="SAM_O-MeTrfase"/>
</dbReference>
<dbReference type="SUPFAM" id="SSF53335">
    <property type="entry name" value="S-adenosyl-L-methionine-dependent methyltransferases"/>
    <property type="match status" value="1"/>
</dbReference>
<dbReference type="PANTHER" id="PTHR10509:SF14">
    <property type="entry name" value="CAFFEOYL-COA O-METHYLTRANSFERASE 3-RELATED"/>
    <property type="match status" value="1"/>
</dbReference>
<accession>A0A3D8X8N6</accession>
<keyword evidence="2 4" id="KW-0808">Transferase</keyword>
<dbReference type="CDD" id="cd02440">
    <property type="entry name" value="AdoMet_MTases"/>
    <property type="match status" value="1"/>
</dbReference>
<reference evidence="4 5" key="1">
    <citation type="journal article" date="2018" name="Appl. Environ. Microbiol.">
        <title>Antimicrobial susceptibility testing and tentative epidemiological cut-off values of five Bacillus species relevant for use as animal feed additives or for plant protection.</title>
        <authorList>
            <person name="Agerso Y."/>
            <person name="Stuer-Lauridsen B."/>
            <person name="Bjerre K."/>
            <person name="Jensen M.G."/>
            <person name="Johansen E."/>
            <person name="Bennedsen M."/>
            <person name="Brockmann E."/>
            <person name="Nielsen B."/>
        </authorList>
    </citation>
    <scope>NUCLEOTIDE SEQUENCE [LARGE SCALE GENOMIC DNA]</scope>
    <source>
        <strain evidence="4 5">CHCC20162</strain>
    </source>
</reference>
<dbReference type="Proteomes" id="UP000256519">
    <property type="component" value="Unassembled WGS sequence"/>
</dbReference>
<sequence length="228" mass="25283">MWRSMEMSIYEIWNEVDLYMNDKLIQSDPILDEVLKANREAELPAIDVSPSQGKFLHLLALLKGAKRILEIGTLGGYSTIWLARALPKDGQLITLELSAQHAEVARANLKRAGVSHLVEVIVGPGLDTLAVLKYRGTEPFDLIFIDADKPNNPNYLKWALELSEKGSLIICDNVVRQGHVVNSESKDENVKGIRQFMNALAQEKRISATAIQTVGSKGYDGFILGIVE</sequence>
<dbReference type="Gene3D" id="3.40.50.150">
    <property type="entry name" value="Vaccinia Virus protein VP39"/>
    <property type="match status" value="1"/>
</dbReference>